<dbReference type="AlphaFoldDB" id="A0A1B1S529"/>
<evidence type="ECO:0000313" key="1">
    <source>
        <dbReference type="EMBL" id="ANU28274.1"/>
    </source>
</evidence>
<evidence type="ECO:0008006" key="3">
    <source>
        <dbReference type="Google" id="ProtNLM"/>
    </source>
</evidence>
<dbReference type="EMBL" id="CP016540">
    <property type="protein sequence ID" value="ANU28274.1"/>
    <property type="molecule type" value="Genomic_DNA"/>
</dbReference>
<dbReference type="GO" id="GO:0003676">
    <property type="term" value="F:nucleic acid binding"/>
    <property type="evidence" value="ECO:0007669"/>
    <property type="project" value="InterPro"/>
</dbReference>
<reference evidence="1" key="1">
    <citation type="submission" date="2016-10" db="EMBL/GenBank/DDBJ databases">
        <authorList>
            <person name="See-Too W.S."/>
        </authorList>
    </citation>
    <scope>NUCLEOTIDE SEQUENCE</scope>
    <source>
        <strain evidence="1">L10.15</strain>
    </source>
</reference>
<dbReference type="InterPro" id="IPR011856">
    <property type="entry name" value="tRNA_endonuc-like_dom_sf"/>
</dbReference>
<dbReference type="OrthoDB" id="8645235at2"/>
<dbReference type="RefSeq" id="WP_065524633.1">
    <property type="nucleotide sequence ID" value="NZ_CP016540.2"/>
</dbReference>
<dbReference type="Gene3D" id="3.40.1350.10">
    <property type="match status" value="1"/>
</dbReference>
<sequence>MLLDNPERYNFYKLENMIKENPSKFINHLNNLLKNDGIDSVISAIKSTGISINIFNEKKQKDKFLKIIESVWSELEIEGKYKIIKMLKESTYFNKLFSFQGELRKNYFKENGISNDRFEVVSYLISLELYLREIDDDTTKVIAEKFILTENLFDSAIESTGMILKNFMYTRSDFIGSKRNISPKIIEITEKHILFSNFWNELNDVLEYWKYSEVEIIEKDDGKIHFNISDDGFELNNQISNERFLNLRHGWQFNEITKILSKYNKLEEEGIENSLLNSSKSLDTLFATLYFGSSLLNEKIEGLSLTEWIKAYQLLKSESDIFLKKQKKTQSLNLEKICLSKTEYEWKKFFIQSGFTKEQSEGIIHFFTFNRKSLDLVDCPFIKVDDKLVIVPTLTKHADTARALASNFLNRDVNLSFKGQGFEDRTKAGLLINGIINGSLYKRINGTEYECDVAFILEDDLFFIECKAHVQPFTGRQHANHLYKLYKETDQINRIADFFETNTQIVKEQLNLNENFSPKNMYRILLTTSMIGTPMFINGVYIVDESSFTMFIDRIPPSLTYVNKGKSKKYSSTRFDIFKGELTSQKLIDFLSAPPQIDIIKDFYKKTEIETELWGINRNMKVNQTIHFDTDLSDTEKSLILNNFGDIDLENI</sequence>
<protein>
    <recommendedName>
        <fullName evidence="3">NERD domain-containing protein</fullName>
    </recommendedName>
</protein>
<name>A0A1B1S529_9BACL</name>
<dbReference type="KEGG" id="pll:I858_014880"/>
<accession>A0A1B1S529</accession>
<keyword evidence="2" id="KW-1185">Reference proteome</keyword>
<dbReference type="Proteomes" id="UP000053354">
    <property type="component" value="Chromosome"/>
</dbReference>
<proteinExistence type="predicted"/>
<gene>
    <name evidence="1" type="ORF">I858_014880</name>
</gene>
<organism evidence="1 2">
    <name type="scientific">Planococcus versutus</name>
    <dbReference type="NCBI Taxonomy" id="1302659"/>
    <lineage>
        <taxon>Bacteria</taxon>
        <taxon>Bacillati</taxon>
        <taxon>Bacillota</taxon>
        <taxon>Bacilli</taxon>
        <taxon>Bacillales</taxon>
        <taxon>Caryophanaceae</taxon>
        <taxon>Planococcus</taxon>
    </lineage>
</organism>
<evidence type="ECO:0000313" key="2">
    <source>
        <dbReference type="Proteomes" id="UP000053354"/>
    </source>
</evidence>